<dbReference type="Pfam" id="PF01436">
    <property type="entry name" value="NHL"/>
    <property type="match status" value="1"/>
</dbReference>
<gene>
    <name evidence="7" type="ORF">APICC_09526</name>
</gene>
<keyword evidence="2" id="KW-0677">Repeat</keyword>
<dbReference type="Gene3D" id="3.40.30.10">
    <property type="entry name" value="Glutaredoxin"/>
    <property type="match status" value="1"/>
</dbReference>
<dbReference type="STRING" id="94128.A0A2A3E2N4"/>
<sequence>MNVRDTVDELTQIGIEIRGSLELLLDRKEQKELILRHIKTFSDKNIRIADFQAEEEIREYFKLIEHEKILDQELTNLKIEETEFRSIQETMDLLHKYNEIKDVTQMVIGAIAVLNKTTIKNLYDQYGLEWFNVTEELSLYRHLNGKIIILDFFTYCCINCMHILPDLDDLEKRFPITDGLVVIGVHSAKFSNEQDSKRLLSAIQRYNIKHPVVNDKTLSAWHNLGISCWPTLLMIGPTGELLAVFVGEGHRDELILFVEVALTYFKSLNKIFKNDLPLQLECHLLATVDNKNLLFPSKLEIFQNEQGENLIIADTGNNRILIMDTKGNIQHVIGGSNPDFKDGDFENARFNAPQGVCILDTFIYVADNGNHAIRKIDLIKKIVITVVGTGIQGHDYIGGKIGKDQILSSPWDLAIYKYEYNKNIIPILLIAMAGTHQIWALFLEDTVWWKKREYKAGTCIAIVGSGKEENRNNLYPHTAGLAQPSGLTINKERKIAFFADSESSAIRSIDLESGQVSIVCGANRNPMDLHDYGDSDGIKYAAKLQHPLGITWHSKDNAVYITDTYNHKIKKIDVTTQYCKTIYGDGKPNEKFSFDEPSGIAISPEKDLLYVADTNNHVIKVIDMKKENITTLSINISTIEMNNSSKNIYFFDTTVNEKGAELNISFNIIFFERDLKLNLDAPQRWTLNLPINNSGWIARARNGELSSPISIKIPEGRETQEMCVILDIIACKTTECVSKKLSVTYRIHQDAHACNIVTEQKQLIVK</sequence>
<dbReference type="Gene3D" id="1.20.5.170">
    <property type="match status" value="1"/>
</dbReference>
<evidence type="ECO:0000256" key="1">
    <source>
        <dbReference type="ARBA" id="ARBA00008060"/>
    </source>
</evidence>
<evidence type="ECO:0000256" key="5">
    <source>
        <dbReference type="PROSITE-ProRule" id="PRU00504"/>
    </source>
</evidence>
<evidence type="ECO:0000256" key="2">
    <source>
        <dbReference type="ARBA" id="ARBA00022737"/>
    </source>
</evidence>
<dbReference type="InterPro" id="IPR011042">
    <property type="entry name" value="6-blade_b-propeller_TolB-like"/>
</dbReference>
<evidence type="ECO:0000256" key="3">
    <source>
        <dbReference type="ARBA" id="ARBA00022763"/>
    </source>
</evidence>
<feature type="repeat" description="NHL" evidence="5">
    <location>
        <begin position="594"/>
        <end position="625"/>
    </location>
</feature>
<dbReference type="CDD" id="cd03012">
    <property type="entry name" value="TlpA_like_DipZ_like"/>
    <property type="match status" value="1"/>
</dbReference>
<dbReference type="Pfam" id="PF07061">
    <property type="entry name" value="Swi5"/>
    <property type="match status" value="1"/>
</dbReference>
<name>A0A2A3E2N4_APICC</name>
<dbReference type="Gene3D" id="2.120.10.30">
    <property type="entry name" value="TolB, C-terminal domain"/>
    <property type="match status" value="3"/>
</dbReference>
<reference evidence="7 8" key="1">
    <citation type="submission" date="2014-07" db="EMBL/GenBank/DDBJ databases">
        <title>Genomic and transcriptomic analysis on Apis cerana provide comprehensive insights into honey bee biology.</title>
        <authorList>
            <person name="Diao Q."/>
            <person name="Sun L."/>
            <person name="Zheng H."/>
            <person name="Zheng H."/>
            <person name="Xu S."/>
            <person name="Wang S."/>
            <person name="Zeng Z."/>
            <person name="Hu F."/>
            <person name="Su S."/>
            <person name="Wu J."/>
        </authorList>
    </citation>
    <scope>NUCLEOTIDE SEQUENCE [LARGE SCALE GENOMIC DNA]</scope>
    <source>
        <tissue evidence="7">Pupae without intestine</tissue>
    </source>
</reference>
<dbReference type="InterPro" id="IPR045302">
    <property type="entry name" value="NHL2_NHL_rpt_dom"/>
</dbReference>
<evidence type="ECO:0000256" key="4">
    <source>
        <dbReference type="ARBA" id="ARBA00023204"/>
    </source>
</evidence>
<organism evidence="7 8">
    <name type="scientific">Apis cerana cerana</name>
    <name type="common">Oriental honeybee</name>
    <dbReference type="NCBI Taxonomy" id="94128"/>
    <lineage>
        <taxon>Eukaryota</taxon>
        <taxon>Metazoa</taxon>
        <taxon>Ecdysozoa</taxon>
        <taxon>Arthropoda</taxon>
        <taxon>Hexapoda</taxon>
        <taxon>Insecta</taxon>
        <taxon>Pterygota</taxon>
        <taxon>Neoptera</taxon>
        <taxon>Endopterygota</taxon>
        <taxon>Hymenoptera</taxon>
        <taxon>Apocrita</taxon>
        <taxon>Aculeata</taxon>
        <taxon>Apoidea</taxon>
        <taxon>Anthophila</taxon>
        <taxon>Apidae</taxon>
        <taxon>Apis</taxon>
    </lineage>
</organism>
<dbReference type="SUPFAM" id="SSF101898">
    <property type="entry name" value="NHL repeat"/>
    <property type="match status" value="1"/>
</dbReference>
<dbReference type="InterPro" id="IPR010760">
    <property type="entry name" value="DNA-repair_Swi5"/>
</dbReference>
<dbReference type="InterPro" id="IPR001258">
    <property type="entry name" value="NHL_repeat"/>
</dbReference>
<dbReference type="PROSITE" id="PS51125">
    <property type="entry name" value="NHL"/>
    <property type="match status" value="1"/>
</dbReference>
<comment type="similarity">
    <text evidence="1">Belongs to the SWI5/SAE3 family.</text>
</comment>
<dbReference type="PROSITE" id="PS51352">
    <property type="entry name" value="THIOREDOXIN_2"/>
    <property type="match status" value="1"/>
</dbReference>
<dbReference type="SUPFAM" id="SSF52833">
    <property type="entry name" value="Thioredoxin-like"/>
    <property type="match status" value="1"/>
</dbReference>
<proteinExistence type="inferred from homology"/>
<dbReference type="PANTHER" id="PTHR46388">
    <property type="entry name" value="NHL REPEAT-CONTAINING PROTEIN 2"/>
    <property type="match status" value="1"/>
</dbReference>
<dbReference type="InterPro" id="IPR012336">
    <property type="entry name" value="Thioredoxin-like_fold"/>
</dbReference>
<dbReference type="AlphaFoldDB" id="A0A2A3E2N4"/>
<dbReference type="InterPro" id="IPR036249">
    <property type="entry name" value="Thioredoxin-like_sf"/>
</dbReference>
<dbReference type="OrthoDB" id="273823at2759"/>
<protein>
    <submittedName>
        <fullName evidence="7">NHL repeat-containing protein</fullName>
    </submittedName>
</protein>
<evidence type="ECO:0000313" key="8">
    <source>
        <dbReference type="Proteomes" id="UP000242457"/>
    </source>
</evidence>
<dbReference type="EMBL" id="KZ288422">
    <property type="protein sequence ID" value="PBC25960.1"/>
    <property type="molecule type" value="Genomic_DNA"/>
</dbReference>
<keyword evidence="4" id="KW-0234">DNA repair</keyword>
<keyword evidence="3" id="KW-0227">DNA damage</keyword>
<dbReference type="InterPro" id="IPR013766">
    <property type="entry name" value="Thioredoxin_domain"/>
</dbReference>
<accession>A0A2A3E2N4</accession>
<dbReference type="Pfam" id="PF13905">
    <property type="entry name" value="Thioredoxin_8"/>
    <property type="match status" value="1"/>
</dbReference>
<evidence type="ECO:0000259" key="6">
    <source>
        <dbReference type="PROSITE" id="PS51352"/>
    </source>
</evidence>
<dbReference type="CDD" id="cd14951">
    <property type="entry name" value="NHL-2_like"/>
    <property type="match status" value="1"/>
</dbReference>
<dbReference type="PANTHER" id="PTHR46388:SF2">
    <property type="entry name" value="NHL REPEAT-CONTAINING PROTEIN 2"/>
    <property type="match status" value="1"/>
</dbReference>
<feature type="domain" description="Thioredoxin" evidence="6">
    <location>
        <begin position="111"/>
        <end position="263"/>
    </location>
</feature>
<dbReference type="Proteomes" id="UP000242457">
    <property type="component" value="Unassembled WGS sequence"/>
</dbReference>
<dbReference type="GO" id="GO:0006281">
    <property type="term" value="P:DNA repair"/>
    <property type="evidence" value="ECO:0007669"/>
    <property type="project" value="UniProtKB-KW"/>
</dbReference>
<evidence type="ECO:0000313" key="7">
    <source>
        <dbReference type="EMBL" id="PBC25960.1"/>
    </source>
</evidence>
<keyword evidence="8" id="KW-1185">Reference proteome</keyword>